<gene>
    <name evidence="1" type="ORF">J0M35_01925</name>
</gene>
<dbReference type="Pfam" id="PF08843">
    <property type="entry name" value="AbiEii"/>
    <property type="match status" value="1"/>
</dbReference>
<proteinExistence type="predicted"/>
<comment type="caution">
    <text evidence="1">The sequence shown here is derived from an EMBL/GenBank/DDBJ whole genome shotgun (WGS) entry which is preliminary data.</text>
</comment>
<dbReference type="EMBL" id="JAFLCK010000002">
    <property type="protein sequence ID" value="MBN8659091.1"/>
    <property type="molecule type" value="Genomic_DNA"/>
</dbReference>
<reference evidence="1" key="1">
    <citation type="submission" date="2021-02" db="EMBL/GenBank/DDBJ databases">
        <title>Genome-Resolved Metagenomics of a Microbial Community Performing Photosynthetic Biological Nutrient Removal.</title>
        <authorList>
            <person name="Mcdaniel E.A."/>
        </authorList>
    </citation>
    <scope>NUCLEOTIDE SEQUENCE</scope>
    <source>
        <strain evidence="1">UWPOB_OBS1</strain>
    </source>
</reference>
<accession>A0A8J7TKN0</accession>
<dbReference type="GO" id="GO:0016740">
    <property type="term" value="F:transferase activity"/>
    <property type="evidence" value="ECO:0007669"/>
    <property type="project" value="UniProtKB-KW"/>
</dbReference>
<keyword evidence="1" id="KW-0808">Transferase</keyword>
<dbReference type="InterPro" id="IPR014942">
    <property type="entry name" value="AbiEii"/>
</dbReference>
<name>A0A8J7TKN0_9BACT</name>
<evidence type="ECO:0000313" key="2">
    <source>
        <dbReference type="Proteomes" id="UP000664277"/>
    </source>
</evidence>
<dbReference type="AlphaFoldDB" id="A0A8J7TKN0"/>
<evidence type="ECO:0000313" key="1">
    <source>
        <dbReference type="EMBL" id="MBN8659091.1"/>
    </source>
</evidence>
<dbReference type="Proteomes" id="UP000664277">
    <property type="component" value="Unassembled WGS sequence"/>
</dbReference>
<protein>
    <submittedName>
        <fullName evidence="1">Nucleotidyl transferase AbiEii/AbiGii toxin family protein</fullName>
    </submittedName>
</protein>
<organism evidence="1 2">
    <name type="scientific">Candidatus Obscuribacter phosphatis</name>
    <dbReference type="NCBI Taxonomy" id="1906157"/>
    <lineage>
        <taxon>Bacteria</taxon>
        <taxon>Bacillati</taxon>
        <taxon>Candidatus Melainabacteria</taxon>
        <taxon>Candidatus Obscuribacterales</taxon>
        <taxon>Candidatus Obscuribacteraceae</taxon>
        <taxon>Candidatus Obscuribacter</taxon>
    </lineage>
</organism>
<sequence length="313" mass="36029">MSEYLHKRADFAALLNLIASRDGITPTLVEKDYWIMHSLHGLKQQGFQFELKGGTSLSKGFGIIKRFSEDIDIRFEPPAEMEVKTGKNHDKEIHIKSRRKFYDWLAGEIDIADVTASRATEYDDERLRNGGIRLSYETKTAELQGVKPGILLEVGFDDTAPNTSVDISSWALETARTNKVDVIDNRAIAILCYNPEYTFVEKLQTISTKFRQFRSSGKMPSNFLRHYNDVHSLLDVEAVQRFIGTEQYELRKKQRFPSQDELRISKNPAFLFENPEEYKQFEREYKGTEALYYAGQPSLADIAAKIKLHIDKL</sequence>
<dbReference type="Gene3D" id="3.10.450.620">
    <property type="entry name" value="JHP933, nucleotidyltransferase-like core domain"/>
    <property type="match status" value="1"/>
</dbReference>